<feature type="compositionally biased region" description="Low complexity" evidence="1">
    <location>
        <begin position="49"/>
        <end position="67"/>
    </location>
</feature>
<proteinExistence type="predicted"/>
<organism evidence="2 3">
    <name type="scientific">Meloidogyne hapla</name>
    <name type="common">Root-knot nematode worm</name>
    <dbReference type="NCBI Taxonomy" id="6305"/>
    <lineage>
        <taxon>Eukaryota</taxon>
        <taxon>Metazoa</taxon>
        <taxon>Ecdysozoa</taxon>
        <taxon>Nematoda</taxon>
        <taxon>Chromadorea</taxon>
        <taxon>Rhabditida</taxon>
        <taxon>Tylenchina</taxon>
        <taxon>Tylenchomorpha</taxon>
        <taxon>Tylenchoidea</taxon>
        <taxon>Meloidogynidae</taxon>
        <taxon>Meloidogyninae</taxon>
        <taxon>Meloidogyne</taxon>
    </lineage>
</organism>
<sequence length="401" mass="46974">MERDPNYVPPLPVGWSEDEDDFIDQPHASTTNYYHQTTPSFSHFELEPNTSSNKNCEKNNNYNNGYNRSNKMLQIEELVEKNRKADQHDLINLEQSGTVISFEEKNYFPSPSSPLDSGLKYHPLPFQSIAYDYTCLPLRIVEQERKFLPLIGEMSAPFLRPILVDGIGLIKAYWEGCSEDDEDGNNGTASYLRDEDRSFPIIPIIRCLFYWVSRGHLTKLCFPIDYNPIANRQEYAVNDQNLKSLKQLETYGIALFFDSSNSVHWFTDKRDSIRACLITSMVHYIEGMPSSLRRQDYNYKTWSQTHTFSERTLQPYYGPRGDLVFFSPIKEGKKEFVTDTVLDNDIKTEEEFRQFERFQLRFITQAKHLKILYDLLPKEKRAQEAHVMVALLNRLEWHLTH</sequence>
<dbReference type="AlphaFoldDB" id="A0A1I8BZ22"/>
<protein>
    <submittedName>
        <fullName evidence="3">RNase_Zc3h12a_2 domain-containing protein</fullName>
    </submittedName>
</protein>
<keyword evidence="2" id="KW-1185">Reference proteome</keyword>
<evidence type="ECO:0000313" key="2">
    <source>
        <dbReference type="Proteomes" id="UP000095281"/>
    </source>
</evidence>
<evidence type="ECO:0000256" key="1">
    <source>
        <dbReference type="SAM" id="MobiDB-lite"/>
    </source>
</evidence>
<feature type="region of interest" description="Disordered" evidence="1">
    <location>
        <begin position="46"/>
        <end position="67"/>
    </location>
</feature>
<evidence type="ECO:0000313" key="3">
    <source>
        <dbReference type="WBParaSite" id="MhA1_Contig855.frz3.gene12"/>
    </source>
</evidence>
<reference evidence="3" key="1">
    <citation type="submission" date="2016-11" db="UniProtKB">
        <authorList>
            <consortium name="WormBaseParasite"/>
        </authorList>
    </citation>
    <scope>IDENTIFICATION</scope>
</reference>
<dbReference type="Proteomes" id="UP000095281">
    <property type="component" value="Unplaced"/>
</dbReference>
<accession>A0A1I8BZ22</accession>
<name>A0A1I8BZ22_MELHA</name>
<dbReference type="WBParaSite" id="MhA1_Contig855.frz3.gene12">
    <property type="protein sequence ID" value="MhA1_Contig855.frz3.gene12"/>
    <property type="gene ID" value="MhA1_Contig855.frz3.gene12"/>
</dbReference>